<proteinExistence type="predicted"/>
<dbReference type="AlphaFoldDB" id="A0A022PYX5"/>
<dbReference type="PANTHER" id="PTHR43874:SF99">
    <property type="entry name" value="TWO-COMPONENT RESPONSE REGULATOR ARR16"/>
    <property type="match status" value="1"/>
</dbReference>
<keyword evidence="4" id="KW-0597">Phosphoprotein</keyword>
<dbReference type="InterPro" id="IPR001789">
    <property type="entry name" value="Sig_transdc_resp-reg_receiver"/>
</dbReference>
<dbReference type="STRING" id="4155.A0A022PYX5"/>
<evidence type="ECO:0000313" key="7">
    <source>
        <dbReference type="Proteomes" id="UP000030748"/>
    </source>
</evidence>
<evidence type="ECO:0000256" key="2">
    <source>
        <dbReference type="ARBA" id="ARBA00023015"/>
    </source>
</evidence>
<dbReference type="Proteomes" id="UP000030748">
    <property type="component" value="Unassembled WGS sequence"/>
</dbReference>
<dbReference type="PROSITE" id="PS50110">
    <property type="entry name" value="RESPONSE_REGULATORY"/>
    <property type="match status" value="1"/>
</dbReference>
<gene>
    <name evidence="6" type="ORF">MIMGU_mgv1a026344mg</name>
</gene>
<name>A0A022PYX5_ERYGU</name>
<dbReference type="InterPro" id="IPR011006">
    <property type="entry name" value="CheY-like_superfamily"/>
</dbReference>
<evidence type="ECO:0000259" key="5">
    <source>
        <dbReference type="PROSITE" id="PS50110"/>
    </source>
</evidence>
<keyword evidence="3" id="KW-0804">Transcription</keyword>
<feature type="domain" description="Response regulatory" evidence="5">
    <location>
        <begin position="15"/>
        <end position="145"/>
    </location>
</feature>
<dbReference type="PANTHER" id="PTHR43874">
    <property type="entry name" value="TWO-COMPONENT RESPONSE REGULATOR"/>
    <property type="match status" value="1"/>
</dbReference>
<dbReference type="InterPro" id="IPR045279">
    <property type="entry name" value="ARR-like"/>
</dbReference>
<dbReference type="SMART" id="SM00448">
    <property type="entry name" value="REC"/>
    <property type="match status" value="1"/>
</dbReference>
<feature type="modified residue" description="4-aspartylphosphate" evidence="4">
    <location>
        <position position="77"/>
    </location>
</feature>
<dbReference type="Gene3D" id="3.40.50.2300">
    <property type="match status" value="1"/>
</dbReference>
<reference evidence="6 7" key="1">
    <citation type="journal article" date="2013" name="Proc. Natl. Acad. Sci. U.S.A.">
        <title>Fine-scale variation in meiotic recombination in Mimulus inferred from population shotgun sequencing.</title>
        <authorList>
            <person name="Hellsten U."/>
            <person name="Wright K.M."/>
            <person name="Jenkins J."/>
            <person name="Shu S."/>
            <person name="Yuan Y."/>
            <person name="Wessler S.R."/>
            <person name="Schmutz J."/>
            <person name="Willis J.H."/>
            <person name="Rokhsar D.S."/>
        </authorList>
    </citation>
    <scope>NUCLEOTIDE SEQUENCE [LARGE SCALE GENOMIC DNA]</scope>
    <source>
        <strain evidence="7">cv. DUN x IM62</strain>
    </source>
</reference>
<evidence type="ECO:0000256" key="3">
    <source>
        <dbReference type="ARBA" id="ARBA00023163"/>
    </source>
</evidence>
<accession>A0A022PYX5</accession>
<dbReference type="Pfam" id="PF00072">
    <property type="entry name" value="Response_reg"/>
    <property type="match status" value="1"/>
</dbReference>
<protein>
    <recommendedName>
        <fullName evidence="5">Response regulatory domain-containing protein</fullName>
    </recommendedName>
</protein>
<dbReference type="SUPFAM" id="SSF52172">
    <property type="entry name" value="CheY-like"/>
    <property type="match status" value="1"/>
</dbReference>
<evidence type="ECO:0000313" key="6">
    <source>
        <dbReference type="EMBL" id="EYU20088.1"/>
    </source>
</evidence>
<evidence type="ECO:0000256" key="1">
    <source>
        <dbReference type="ARBA" id="ARBA00023012"/>
    </source>
</evidence>
<dbReference type="EMBL" id="KI632289">
    <property type="protein sequence ID" value="EYU20088.1"/>
    <property type="molecule type" value="Genomic_DNA"/>
</dbReference>
<dbReference type="eggNOG" id="KOG1601">
    <property type="taxonomic scope" value="Eukaryota"/>
</dbReference>
<keyword evidence="2" id="KW-0805">Transcription regulation</keyword>
<sequence>MEVSSSSKKEMEQPHVVVIDDCRATRMIITLLFKKFSCKVTNAESGFEALEILGLSDDKQTSVNDNKIPKVDMISTDYNMPGMNGYELLKKIKQESSTMKDVPVVIVSSNNDPTLINNCIEAGALMFIPKPLKPSDVEKLMPMMK</sequence>
<keyword evidence="7" id="KW-1185">Reference proteome</keyword>
<dbReference type="GO" id="GO:0000160">
    <property type="term" value="P:phosphorelay signal transduction system"/>
    <property type="evidence" value="ECO:0007669"/>
    <property type="project" value="UniProtKB-KW"/>
</dbReference>
<keyword evidence="1" id="KW-0902">Two-component regulatory system</keyword>
<dbReference type="GO" id="GO:0009736">
    <property type="term" value="P:cytokinin-activated signaling pathway"/>
    <property type="evidence" value="ECO:0007669"/>
    <property type="project" value="InterPro"/>
</dbReference>
<organism evidence="6 7">
    <name type="scientific">Erythranthe guttata</name>
    <name type="common">Yellow monkey flower</name>
    <name type="synonym">Mimulus guttatus</name>
    <dbReference type="NCBI Taxonomy" id="4155"/>
    <lineage>
        <taxon>Eukaryota</taxon>
        <taxon>Viridiplantae</taxon>
        <taxon>Streptophyta</taxon>
        <taxon>Embryophyta</taxon>
        <taxon>Tracheophyta</taxon>
        <taxon>Spermatophyta</taxon>
        <taxon>Magnoliopsida</taxon>
        <taxon>eudicotyledons</taxon>
        <taxon>Gunneridae</taxon>
        <taxon>Pentapetalae</taxon>
        <taxon>asterids</taxon>
        <taxon>lamiids</taxon>
        <taxon>Lamiales</taxon>
        <taxon>Phrymaceae</taxon>
        <taxon>Erythranthe</taxon>
    </lineage>
</organism>
<evidence type="ECO:0000256" key="4">
    <source>
        <dbReference type="PROSITE-ProRule" id="PRU00169"/>
    </source>
</evidence>